<name>A0ABQ9EMC8_TEGGR</name>
<comment type="caution">
    <text evidence="3">The sequence shown here is derived from an EMBL/GenBank/DDBJ whole genome shotgun (WGS) entry which is preliminary data.</text>
</comment>
<dbReference type="PROSITE" id="PS50106">
    <property type="entry name" value="PDZ"/>
    <property type="match status" value="2"/>
</dbReference>
<dbReference type="InterPro" id="IPR001478">
    <property type="entry name" value="PDZ"/>
</dbReference>
<feature type="domain" description="PDZ" evidence="2">
    <location>
        <begin position="11"/>
        <end position="69"/>
    </location>
</feature>
<feature type="region of interest" description="Disordered" evidence="1">
    <location>
        <begin position="140"/>
        <end position="169"/>
    </location>
</feature>
<feature type="domain" description="PDZ" evidence="2">
    <location>
        <begin position="208"/>
        <end position="287"/>
    </location>
</feature>
<accession>A0ABQ9EMC8</accession>
<sequence>MTFINFVSFDLIISKIDPEGLVAKDGRIQTGYTLLSLNGENVKQEKINKVLENLEKANGQVVLVVSKPTSATIENTEISPDSDRSFEPTVSSLEPSVSPLEPVPCDMSPPAVLNNVKVQSPGFNKPDLIQDLKDSVQIDQSSEVKVHSDIPVNSGPKEESTPVQSVPENENQILESQETSDSKKQVEENGLPIINNNNVGDERYGVFEVIMIKGVMGLGFLIEGGKGTPLGDLPLLIKRIIKGLLSLNYVSGPAEKCGELKVKDEILAINGEDVTNMKHKDAWNFLKFLDDGEVKLLIKREQS</sequence>
<gene>
    <name evidence="3" type="ORF">KUTeg_018273</name>
</gene>
<evidence type="ECO:0000256" key="1">
    <source>
        <dbReference type="SAM" id="MobiDB-lite"/>
    </source>
</evidence>
<evidence type="ECO:0000259" key="2">
    <source>
        <dbReference type="PROSITE" id="PS50106"/>
    </source>
</evidence>
<protein>
    <recommendedName>
        <fullName evidence="2">PDZ domain-containing protein</fullName>
    </recommendedName>
</protein>
<dbReference type="SMART" id="SM00228">
    <property type="entry name" value="PDZ"/>
    <property type="match status" value="2"/>
</dbReference>
<dbReference type="EMBL" id="JARBDR010000903">
    <property type="protein sequence ID" value="KAJ8304690.1"/>
    <property type="molecule type" value="Genomic_DNA"/>
</dbReference>
<dbReference type="Pfam" id="PF00595">
    <property type="entry name" value="PDZ"/>
    <property type="match status" value="1"/>
</dbReference>
<evidence type="ECO:0000313" key="4">
    <source>
        <dbReference type="Proteomes" id="UP001217089"/>
    </source>
</evidence>
<organism evidence="3 4">
    <name type="scientific">Tegillarca granosa</name>
    <name type="common">Malaysian cockle</name>
    <name type="synonym">Anadara granosa</name>
    <dbReference type="NCBI Taxonomy" id="220873"/>
    <lineage>
        <taxon>Eukaryota</taxon>
        <taxon>Metazoa</taxon>
        <taxon>Spiralia</taxon>
        <taxon>Lophotrochozoa</taxon>
        <taxon>Mollusca</taxon>
        <taxon>Bivalvia</taxon>
        <taxon>Autobranchia</taxon>
        <taxon>Pteriomorphia</taxon>
        <taxon>Arcoida</taxon>
        <taxon>Arcoidea</taxon>
        <taxon>Arcidae</taxon>
        <taxon>Tegillarca</taxon>
    </lineage>
</organism>
<dbReference type="PANTHER" id="PTHR11324:SF16">
    <property type="entry name" value="PDZ DOMAIN-CONTAINING PROTEIN 2"/>
    <property type="match status" value="1"/>
</dbReference>
<feature type="region of interest" description="Disordered" evidence="1">
    <location>
        <begin position="76"/>
        <end position="102"/>
    </location>
</feature>
<dbReference type="SUPFAM" id="SSF50156">
    <property type="entry name" value="PDZ domain-like"/>
    <property type="match status" value="2"/>
</dbReference>
<evidence type="ECO:0000313" key="3">
    <source>
        <dbReference type="EMBL" id="KAJ8304690.1"/>
    </source>
</evidence>
<reference evidence="3 4" key="1">
    <citation type="submission" date="2022-12" db="EMBL/GenBank/DDBJ databases">
        <title>Chromosome-level genome of Tegillarca granosa.</title>
        <authorList>
            <person name="Kim J."/>
        </authorList>
    </citation>
    <scope>NUCLEOTIDE SEQUENCE [LARGE SCALE GENOMIC DNA]</scope>
    <source>
        <strain evidence="3">Teg-2019</strain>
        <tissue evidence="3">Adductor muscle</tissue>
    </source>
</reference>
<dbReference type="PANTHER" id="PTHR11324">
    <property type="entry name" value="IL16-RELATED"/>
    <property type="match status" value="1"/>
</dbReference>
<dbReference type="Proteomes" id="UP001217089">
    <property type="component" value="Unassembled WGS sequence"/>
</dbReference>
<dbReference type="InterPro" id="IPR036034">
    <property type="entry name" value="PDZ_sf"/>
</dbReference>
<proteinExistence type="predicted"/>
<keyword evidence="4" id="KW-1185">Reference proteome</keyword>
<feature type="compositionally biased region" description="Low complexity" evidence="1">
    <location>
        <begin position="90"/>
        <end position="102"/>
    </location>
</feature>
<dbReference type="Gene3D" id="2.30.42.10">
    <property type="match status" value="2"/>
</dbReference>